<accession>A0A0M2EZK0</accession>
<dbReference type="SUPFAM" id="SSF46785">
    <property type="entry name" value="Winged helix' DNA-binding domain"/>
    <property type="match status" value="1"/>
</dbReference>
<dbReference type="RefSeq" id="WP_039314521.1">
    <property type="nucleotide sequence ID" value="NZ_JQOD01000002.1"/>
</dbReference>
<dbReference type="EMBL" id="JQOD01000002">
    <property type="protein sequence ID" value="KGA33802.1"/>
    <property type="molecule type" value="Genomic_DNA"/>
</dbReference>
<organism evidence="5 6">
    <name type="scientific">Pectobacterium brasiliense</name>
    <dbReference type="NCBI Taxonomy" id="180957"/>
    <lineage>
        <taxon>Bacteria</taxon>
        <taxon>Pseudomonadati</taxon>
        <taxon>Pseudomonadota</taxon>
        <taxon>Gammaproteobacteria</taxon>
        <taxon>Enterobacterales</taxon>
        <taxon>Pectobacteriaceae</taxon>
        <taxon>Pectobacterium</taxon>
    </lineage>
</organism>
<dbReference type="CDD" id="cd00090">
    <property type="entry name" value="HTH_ARSR"/>
    <property type="match status" value="1"/>
</dbReference>
<dbReference type="Pfam" id="PF01037">
    <property type="entry name" value="AsnC_trans_reg"/>
    <property type="match status" value="1"/>
</dbReference>
<reference evidence="5 6" key="1">
    <citation type="submission" date="2014-08" db="EMBL/GenBank/DDBJ databases">
        <title>Genome sequences of NCPPB Pectobacterium isolates.</title>
        <authorList>
            <person name="Glover R.H."/>
            <person name="Sapp M."/>
            <person name="Elphinstone J."/>
        </authorList>
    </citation>
    <scope>NUCLEOTIDE SEQUENCE [LARGE SCALE GENOMIC DNA]</scope>
    <source>
        <strain evidence="5 6">LMG 21372</strain>
    </source>
</reference>
<dbReference type="Pfam" id="PF13404">
    <property type="entry name" value="HTH_AsnC-type"/>
    <property type="match status" value="1"/>
</dbReference>
<dbReference type="InterPro" id="IPR019887">
    <property type="entry name" value="Tscrpt_reg_AsnC/Lrp_C"/>
</dbReference>
<dbReference type="SUPFAM" id="SSF54909">
    <property type="entry name" value="Dimeric alpha+beta barrel"/>
    <property type="match status" value="1"/>
</dbReference>
<dbReference type="PANTHER" id="PTHR30154">
    <property type="entry name" value="LEUCINE-RESPONSIVE REGULATORY PROTEIN"/>
    <property type="match status" value="1"/>
</dbReference>
<evidence type="ECO:0000256" key="1">
    <source>
        <dbReference type="ARBA" id="ARBA00023015"/>
    </source>
</evidence>
<comment type="caution">
    <text evidence="5">The sequence shown here is derived from an EMBL/GenBank/DDBJ whole genome shotgun (WGS) entry which is preliminary data.</text>
</comment>
<keyword evidence="3" id="KW-0804">Transcription</keyword>
<dbReference type="InterPro" id="IPR011008">
    <property type="entry name" value="Dimeric_a/b-barrel"/>
</dbReference>
<dbReference type="Gene3D" id="1.10.10.10">
    <property type="entry name" value="Winged helix-like DNA-binding domain superfamily/Winged helix DNA-binding domain"/>
    <property type="match status" value="1"/>
</dbReference>
<dbReference type="InterPro" id="IPR000485">
    <property type="entry name" value="AsnC-type_HTH_dom"/>
</dbReference>
<protein>
    <submittedName>
        <fullName evidence="5">AsnC family transcriptional regulator</fullName>
    </submittedName>
</protein>
<evidence type="ECO:0000259" key="4">
    <source>
        <dbReference type="PROSITE" id="PS50956"/>
    </source>
</evidence>
<dbReference type="AlphaFoldDB" id="A0A0M2EZK0"/>
<evidence type="ECO:0000313" key="6">
    <source>
        <dbReference type="Proteomes" id="UP000029435"/>
    </source>
</evidence>
<dbReference type="Proteomes" id="UP000029435">
    <property type="component" value="Unassembled WGS sequence"/>
</dbReference>
<dbReference type="GO" id="GO:0043200">
    <property type="term" value="P:response to amino acid"/>
    <property type="evidence" value="ECO:0007669"/>
    <property type="project" value="TreeGrafter"/>
</dbReference>
<dbReference type="InterPro" id="IPR011991">
    <property type="entry name" value="ArsR-like_HTH"/>
</dbReference>
<dbReference type="PANTHER" id="PTHR30154:SF53">
    <property type="entry name" value="HTH-TYPE TRANSCRIPTIONAL REGULATOR LRPC"/>
    <property type="match status" value="1"/>
</dbReference>
<dbReference type="InterPro" id="IPR036388">
    <property type="entry name" value="WH-like_DNA-bd_sf"/>
</dbReference>
<dbReference type="InterPro" id="IPR036390">
    <property type="entry name" value="WH_DNA-bd_sf"/>
</dbReference>
<feature type="domain" description="HTH asnC-type" evidence="4">
    <location>
        <begin position="21"/>
        <end position="82"/>
    </location>
</feature>
<evidence type="ECO:0000256" key="2">
    <source>
        <dbReference type="ARBA" id="ARBA00023125"/>
    </source>
</evidence>
<dbReference type="InterPro" id="IPR019888">
    <property type="entry name" value="Tscrpt_reg_AsnC-like"/>
</dbReference>
<evidence type="ECO:0000313" key="5">
    <source>
        <dbReference type="EMBL" id="KGA33802.1"/>
    </source>
</evidence>
<evidence type="ECO:0000256" key="3">
    <source>
        <dbReference type="ARBA" id="ARBA00023163"/>
    </source>
</evidence>
<sequence length="167" mass="18467">MTNETEKTNVLRQEKHIPAKLDEVDRKILALLATDSSRSYADLGEALHLSAPSVHERVKRLKKDGVIKGTVAKIDGCKVGRTLLTFVLVNTKNVVSTKRLLALSDLPEIEEFHTVAGDCGVMLKVRARDTEDLEELLGKLQEVEGVDSTRSYIVLSTFVERGPMPSL</sequence>
<proteinExistence type="predicted"/>
<dbReference type="GO" id="GO:0043565">
    <property type="term" value="F:sequence-specific DNA binding"/>
    <property type="evidence" value="ECO:0007669"/>
    <property type="project" value="InterPro"/>
</dbReference>
<dbReference type="PRINTS" id="PR00033">
    <property type="entry name" value="HTHASNC"/>
</dbReference>
<keyword evidence="2" id="KW-0238">DNA-binding</keyword>
<dbReference type="SMART" id="SM00344">
    <property type="entry name" value="HTH_ASNC"/>
    <property type="match status" value="1"/>
</dbReference>
<dbReference type="GO" id="GO:0005829">
    <property type="term" value="C:cytosol"/>
    <property type="evidence" value="ECO:0007669"/>
    <property type="project" value="TreeGrafter"/>
</dbReference>
<name>A0A0M2EZK0_9GAMM</name>
<keyword evidence="1" id="KW-0805">Transcription regulation</keyword>
<dbReference type="Gene3D" id="3.30.70.920">
    <property type="match status" value="1"/>
</dbReference>
<gene>
    <name evidence="5" type="ORF">KU74_09965</name>
</gene>
<dbReference type="PROSITE" id="PS50956">
    <property type="entry name" value="HTH_ASNC_2"/>
    <property type="match status" value="1"/>
</dbReference>
<dbReference type="OrthoDB" id="9809462at2"/>
<dbReference type="GO" id="GO:0006355">
    <property type="term" value="P:regulation of DNA-templated transcription"/>
    <property type="evidence" value="ECO:0007669"/>
    <property type="project" value="UniProtKB-ARBA"/>
</dbReference>